<evidence type="ECO:0000259" key="3">
    <source>
        <dbReference type="SMART" id="SM00560"/>
    </source>
</evidence>
<dbReference type="InterPro" id="IPR013320">
    <property type="entry name" value="ConA-like_dom_sf"/>
</dbReference>
<organism evidence="4 5">
    <name type="scientific">Fulvitalea axinellae</name>
    <dbReference type="NCBI Taxonomy" id="1182444"/>
    <lineage>
        <taxon>Bacteria</taxon>
        <taxon>Pseudomonadati</taxon>
        <taxon>Bacteroidota</taxon>
        <taxon>Cytophagia</taxon>
        <taxon>Cytophagales</taxon>
        <taxon>Persicobacteraceae</taxon>
        <taxon>Fulvitalea</taxon>
    </lineage>
</organism>
<dbReference type="GO" id="GO:0006355">
    <property type="term" value="P:regulation of DNA-templated transcription"/>
    <property type="evidence" value="ECO:0007669"/>
    <property type="project" value="TreeGrafter"/>
</dbReference>
<dbReference type="InterPro" id="IPR006558">
    <property type="entry name" value="LamG-like"/>
</dbReference>
<dbReference type="PANTHER" id="PTHR35807">
    <property type="entry name" value="TRANSCRIPTIONAL REGULATOR REDD-RELATED"/>
    <property type="match status" value="1"/>
</dbReference>
<dbReference type="Gene3D" id="2.60.120.200">
    <property type="match status" value="2"/>
</dbReference>
<name>A0AAU9CUL2_9BACT</name>
<protein>
    <recommendedName>
        <fullName evidence="3">LamG-like jellyroll fold domain-containing protein</fullName>
    </recommendedName>
</protein>
<evidence type="ECO:0000256" key="1">
    <source>
        <dbReference type="ARBA" id="ARBA00022729"/>
    </source>
</evidence>
<dbReference type="SUPFAM" id="SSF49899">
    <property type="entry name" value="Concanavalin A-like lectins/glucanases"/>
    <property type="match status" value="2"/>
</dbReference>
<dbReference type="GO" id="GO:0004553">
    <property type="term" value="F:hydrolase activity, hydrolyzing O-glycosyl compounds"/>
    <property type="evidence" value="ECO:0007669"/>
    <property type="project" value="UniProtKB-ARBA"/>
</dbReference>
<dbReference type="Pfam" id="PF13385">
    <property type="entry name" value="Laminin_G_3"/>
    <property type="match status" value="2"/>
</dbReference>
<dbReference type="KEGG" id="fax:FUAX_25960"/>
<sequence length="688" mass="79551">MRYLLSIVFLVLVGAVSGFGQTRPTEVYDPVLGEKCFEFDGDKDLIITDTVLVSGDFSLNVWFNPSDLNGSDRTLLSFKDQFFVNTRRVGRFLELSNMGRSHRLCESVILVEGQWQMLTLVYISRMKTFRIYVDGERVASEKYEFLFKGGWKNERDGWKTLVAGSCFWAGNFKGRMQLPEYRRRAYLDEEVKELYRAKTLNIDLASDLQFFMHLESDKDFLDRTEHEGVEVIEDEGRLALSFDGDSSFVQAGKVPVKNAMTISAWVKFSGLKFDNAGLVDLESCVGFRGHRGNSMKFTVAQLGDLWSEEMPLEEDRWTHLSVAFSERDSVRFFLNGEFISQHKVDKFWFQPEHNLVLGTDFWRYYFRGKMRDVGYWTRKLSDSEIKRIYFETDSVATQLAKAVGQGKMNSAKEEKSGNGYWWLLLLVPVTGWIIYSKKRKREVVAHSKLKPIVASEEIQSYTLPERNALFLFGKFALLDDKGEDVSGKFTPKLREIFLLILIRTIRGEYITSKELNEAFWEGYGADRAKNNRSVSIKKIRSVLDDVEGVELINDQKKFWKLVFDDGFFVDFASLYDSFSKKEIPDEIGLAVLDRGIFLEAENHECFDRIKAWLDDSVLGLFDIFASRQTELPEAFLRLVLRRDPANVKAYEVLLNRMEDSGRRVEASRLKKAFHADYERIFGTEYAEG</sequence>
<dbReference type="InterPro" id="IPR051677">
    <property type="entry name" value="AfsR-DnrI-RedD_regulator"/>
</dbReference>
<evidence type="ECO:0000313" key="4">
    <source>
        <dbReference type="EMBL" id="BDD10164.1"/>
    </source>
</evidence>
<dbReference type="SMART" id="SM00560">
    <property type="entry name" value="LamGL"/>
    <property type="match status" value="1"/>
</dbReference>
<keyword evidence="2" id="KW-1015">Disulfide bond</keyword>
<feature type="domain" description="LamG-like jellyroll fold" evidence="3">
    <location>
        <begin position="258"/>
        <end position="383"/>
    </location>
</feature>
<dbReference type="GO" id="GO:0005975">
    <property type="term" value="P:carbohydrate metabolic process"/>
    <property type="evidence" value="ECO:0007669"/>
    <property type="project" value="UniProtKB-ARBA"/>
</dbReference>
<keyword evidence="5" id="KW-1185">Reference proteome</keyword>
<gene>
    <name evidence="4" type="ORF">FUAX_25960</name>
</gene>
<proteinExistence type="predicted"/>
<keyword evidence="1" id="KW-0732">Signal</keyword>
<accession>A0AAU9CUL2</accession>
<dbReference type="PANTHER" id="PTHR35807:SF1">
    <property type="entry name" value="TRANSCRIPTIONAL REGULATOR REDD"/>
    <property type="match status" value="1"/>
</dbReference>
<dbReference type="AlphaFoldDB" id="A0AAU9CUL2"/>
<dbReference type="EMBL" id="AP025314">
    <property type="protein sequence ID" value="BDD10164.1"/>
    <property type="molecule type" value="Genomic_DNA"/>
</dbReference>
<evidence type="ECO:0000256" key="2">
    <source>
        <dbReference type="ARBA" id="ARBA00023157"/>
    </source>
</evidence>
<evidence type="ECO:0000313" key="5">
    <source>
        <dbReference type="Proteomes" id="UP001348817"/>
    </source>
</evidence>
<dbReference type="Proteomes" id="UP001348817">
    <property type="component" value="Chromosome"/>
</dbReference>
<dbReference type="GO" id="GO:0003677">
    <property type="term" value="F:DNA binding"/>
    <property type="evidence" value="ECO:0007669"/>
    <property type="project" value="TreeGrafter"/>
</dbReference>
<reference evidence="4 5" key="1">
    <citation type="submission" date="2021-12" db="EMBL/GenBank/DDBJ databases">
        <title>Genome sequencing of bacteria with rrn-lacking chromosome and rrn-plasmid.</title>
        <authorList>
            <person name="Anda M."/>
            <person name="Iwasaki W."/>
        </authorList>
    </citation>
    <scope>NUCLEOTIDE SEQUENCE [LARGE SCALE GENOMIC DNA]</scope>
    <source>
        <strain evidence="4 5">DSM 100852</strain>
    </source>
</reference>